<gene>
    <name evidence="1" type="ORF">CK203_034744</name>
</gene>
<comment type="caution">
    <text evidence="1">The sequence shown here is derived from an EMBL/GenBank/DDBJ whole genome shotgun (WGS) entry which is preliminary data.</text>
</comment>
<sequence>MLGGVLWKSMVSGFDGGNLLENQSEWGLAFTEYKDLRLVLRMLFVVSSQRVGSEGLVFVVEVMGFFKDFFERSSFVRSLNATFFWSSFQRKAREGGFISGFLVGGRGSGIVELTHLLCDCWEIWGGKWRLDFKGAKGSGVAFWKVIRKNWKVFRNRVCFIIRNRRRIKFWLDKWCGDTLLKESSPPYLPSPKGFVGCRYLEEEGDLGHWSSCFLR</sequence>
<protein>
    <submittedName>
        <fullName evidence="1">Uncharacterized protein</fullName>
    </submittedName>
</protein>
<evidence type="ECO:0000313" key="1">
    <source>
        <dbReference type="EMBL" id="RVW88833.1"/>
    </source>
</evidence>
<name>A0A438HWJ0_VITVI</name>
<reference evidence="1 2" key="1">
    <citation type="journal article" date="2018" name="PLoS Genet.">
        <title>Population sequencing reveals clonal diversity and ancestral inbreeding in the grapevine cultivar Chardonnay.</title>
        <authorList>
            <person name="Roach M.J."/>
            <person name="Johnson D.L."/>
            <person name="Bohlmann J."/>
            <person name="van Vuuren H.J."/>
            <person name="Jones S.J."/>
            <person name="Pretorius I.S."/>
            <person name="Schmidt S.A."/>
            <person name="Borneman A.R."/>
        </authorList>
    </citation>
    <scope>NUCLEOTIDE SEQUENCE [LARGE SCALE GENOMIC DNA]</scope>
    <source>
        <strain evidence="2">cv. Chardonnay</strain>
        <tissue evidence="1">Leaf</tissue>
    </source>
</reference>
<dbReference type="Proteomes" id="UP000288805">
    <property type="component" value="Unassembled WGS sequence"/>
</dbReference>
<dbReference type="EMBL" id="QGNW01000170">
    <property type="protein sequence ID" value="RVW88833.1"/>
    <property type="molecule type" value="Genomic_DNA"/>
</dbReference>
<accession>A0A438HWJ0</accession>
<evidence type="ECO:0000313" key="2">
    <source>
        <dbReference type="Proteomes" id="UP000288805"/>
    </source>
</evidence>
<proteinExistence type="predicted"/>
<organism evidence="1 2">
    <name type="scientific">Vitis vinifera</name>
    <name type="common">Grape</name>
    <dbReference type="NCBI Taxonomy" id="29760"/>
    <lineage>
        <taxon>Eukaryota</taxon>
        <taxon>Viridiplantae</taxon>
        <taxon>Streptophyta</taxon>
        <taxon>Embryophyta</taxon>
        <taxon>Tracheophyta</taxon>
        <taxon>Spermatophyta</taxon>
        <taxon>Magnoliopsida</taxon>
        <taxon>eudicotyledons</taxon>
        <taxon>Gunneridae</taxon>
        <taxon>Pentapetalae</taxon>
        <taxon>rosids</taxon>
        <taxon>Vitales</taxon>
        <taxon>Vitaceae</taxon>
        <taxon>Viteae</taxon>
        <taxon>Vitis</taxon>
    </lineage>
</organism>
<dbReference type="AlphaFoldDB" id="A0A438HWJ0"/>